<dbReference type="SUPFAM" id="SSF53474">
    <property type="entry name" value="alpha/beta-Hydrolases"/>
    <property type="match status" value="1"/>
</dbReference>
<keyword evidence="2" id="KW-0443">Lipid metabolism</keyword>
<comment type="caution">
    <text evidence="6">The sequence shown here is derived from an EMBL/GenBank/DDBJ whole genome shotgun (WGS) entry which is preliminary data.</text>
</comment>
<evidence type="ECO:0000256" key="1">
    <source>
        <dbReference type="ARBA" id="ARBA00007920"/>
    </source>
</evidence>
<evidence type="ECO:0000256" key="2">
    <source>
        <dbReference type="ARBA" id="ARBA00022963"/>
    </source>
</evidence>
<evidence type="ECO:0000256" key="3">
    <source>
        <dbReference type="SAM" id="MobiDB-lite"/>
    </source>
</evidence>
<dbReference type="InterPro" id="IPR029058">
    <property type="entry name" value="AB_hydrolase_fold"/>
</dbReference>
<dbReference type="PANTHER" id="PTHR12482:SF65">
    <property type="entry name" value="ESTERASE, PUTATIVE (AFU_ORTHOLOGUE AFUA_3G12320)-RELATED"/>
    <property type="match status" value="1"/>
</dbReference>
<dbReference type="EMBL" id="CAKXYY010000018">
    <property type="protein sequence ID" value="CAH2354707.1"/>
    <property type="molecule type" value="Genomic_DNA"/>
</dbReference>
<gene>
    <name evidence="6" type="ORF">CLIB1423_18S01882</name>
</gene>
<keyword evidence="4" id="KW-1133">Transmembrane helix</keyword>
<comment type="similarity">
    <text evidence="1">Belongs to the putative lipase ROG1 family.</text>
</comment>
<dbReference type="InterPro" id="IPR044294">
    <property type="entry name" value="Lipase-like"/>
</dbReference>
<reference evidence="6" key="1">
    <citation type="submission" date="2022-03" db="EMBL/GenBank/DDBJ databases">
        <authorList>
            <person name="Legras J.-L."/>
            <person name="Devillers H."/>
            <person name="Grondin C."/>
        </authorList>
    </citation>
    <scope>NUCLEOTIDE SEQUENCE</scope>
    <source>
        <strain evidence="6">CLIB 1423</strain>
    </source>
</reference>
<evidence type="ECO:0000259" key="5">
    <source>
        <dbReference type="Pfam" id="PF05057"/>
    </source>
</evidence>
<feature type="domain" description="DUF676" evidence="5">
    <location>
        <begin position="4"/>
        <end position="208"/>
    </location>
</feature>
<dbReference type="GO" id="GO:0004622">
    <property type="term" value="F:phosphatidylcholine lysophospholipase activity"/>
    <property type="evidence" value="ECO:0007669"/>
    <property type="project" value="TreeGrafter"/>
</dbReference>
<keyword evidence="4" id="KW-0472">Membrane</keyword>
<organism evidence="6 7">
    <name type="scientific">[Candida] railenensis</name>
    <dbReference type="NCBI Taxonomy" id="45579"/>
    <lineage>
        <taxon>Eukaryota</taxon>
        <taxon>Fungi</taxon>
        <taxon>Dikarya</taxon>
        <taxon>Ascomycota</taxon>
        <taxon>Saccharomycotina</taxon>
        <taxon>Pichiomycetes</taxon>
        <taxon>Debaryomycetaceae</taxon>
        <taxon>Kurtzmaniella</taxon>
    </lineage>
</organism>
<dbReference type="GO" id="GO:0005811">
    <property type="term" value="C:lipid droplet"/>
    <property type="evidence" value="ECO:0007669"/>
    <property type="project" value="TreeGrafter"/>
</dbReference>
<dbReference type="InterPro" id="IPR007751">
    <property type="entry name" value="DUF676_lipase-like"/>
</dbReference>
<dbReference type="OrthoDB" id="273452at2759"/>
<proteinExistence type="inferred from homology"/>
<dbReference type="GO" id="GO:0016042">
    <property type="term" value="P:lipid catabolic process"/>
    <property type="evidence" value="ECO:0007669"/>
    <property type="project" value="UniProtKB-KW"/>
</dbReference>
<keyword evidence="2" id="KW-0442">Lipid degradation</keyword>
<feature type="compositionally biased region" description="Acidic residues" evidence="3">
    <location>
        <begin position="362"/>
        <end position="377"/>
    </location>
</feature>
<keyword evidence="4" id="KW-0812">Transmembrane</keyword>
<dbReference type="PANTHER" id="PTHR12482">
    <property type="entry name" value="LIPASE ROG1-RELATED-RELATED"/>
    <property type="match status" value="1"/>
</dbReference>
<dbReference type="Gene3D" id="3.40.50.1820">
    <property type="entry name" value="alpha/beta hydrolase"/>
    <property type="match status" value="1"/>
</dbReference>
<feature type="transmembrane region" description="Helical" evidence="4">
    <location>
        <begin position="280"/>
        <end position="300"/>
    </location>
</feature>
<accession>A0A9P0VZA4</accession>
<feature type="compositionally biased region" description="Polar residues" evidence="3">
    <location>
        <begin position="380"/>
        <end position="396"/>
    </location>
</feature>
<keyword evidence="7" id="KW-1185">Reference proteome</keyword>
<name>A0A9P0VZA4_9ASCO</name>
<dbReference type="Pfam" id="PF05057">
    <property type="entry name" value="DUF676"/>
    <property type="match status" value="1"/>
</dbReference>
<sequence length="507" mass="57671">MVSYHLVILVHGLWGHFSNMDYIQKQIEEHIVASDPDEEVIVLKTGSHSGFLTYDGIDVNGKRVADEIMQQYDNLTNADTKDKVTKFSVVGYSLGGLIARYAIGVLYFQGFFDDIEPINFITFCSPHVGVLTPGKGITTKLFNLFVPYFLAHSGSQMFLSDKKMDAHDNKDGLPLLVWMAEPQSFFFKALSNFKYRSLYANIVNDKRTCWFTSAISIMDPFKSMSNEDSSIYNLDYIPGYEPTVIDLDKPIVISRVKPTVDEPGVEINWLKNFFERKFNWIRFICTLVIYTPLWGCYFIMKSGFERVKLNRRVNSFFLDASNNLLHLYTLVGDEAVAFANDSILVEDNDIEYKAEKEKDKSEIDEDSQDSEAEDDEETRSITSAQSMESFSTPFTTKLSDQTDGLIQSVFDAMNSEKYKDFQYSVKSSSNSDKIIIEIENTSAELALSDSQKLIVENLNSLDWAKFPVLIRNTKSTHAAAIVKIEDESYAEGKTVIKHFVNEVFKTS</sequence>
<protein>
    <submittedName>
        <fullName evidence="6">Lipid droplet phospholipase 1</fullName>
    </submittedName>
</protein>
<evidence type="ECO:0000256" key="4">
    <source>
        <dbReference type="SAM" id="Phobius"/>
    </source>
</evidence>
<dbReference type="Proteomes" id="UP000837801">
    <property type="component" value="Unassembled WGS sequence"/>
</dbReference>
<evidence type="ECO:0000313" key="6">
    <source>
        <dbReference type="EMBL" id="CAH2354707.1"/>
    </source>
</evidence>
<dbReference type="AlphaFoldDB" id="A0A9P0VZA4"/>
<dbReference type="GO" id="GO:0047372">
    <property type="term" value="F:monoacylglycerol lipase activity"/>
    <property type="evidence" value="ECO:0007669"/>
    <property type="project" value="TreeGrafter"/>
</dbReference>
<evidence type="ECO:0000313" key="7">
    <source>
        <dbReference type="Proteomes" id="UP000837801"/>
    </source>
</evidence>
<feature type="region of interest" description="Disordered" evidence="3">
    <location>
        <begin position="355"/>
        <end position="396"/>
    </location>
</feature>